<feature type="transmembrane region" description="Helical" evidence="2">
    <location>
        <begin position="73"/>
        <end position="94"/>
    </location>
</feature>
<dbReference type="HOGENOM" id="CLU_298879_0_0_1"/>
<feature type="transmembrane region" description="Helical" evidence="2">
    <location>
        <begin position="806"/>
        <end position="830"/>
    </location>
</feature>
<dbReference type="Proteomes" id="UP000000542">
    <property type="component" value="Chromosome 3"/>
</dbReference>
<proteinExistence type="predicted"/>
<evidence type="ECO:0000256" key="2">
    <source>
        <dbReference type="SAM" id="Phobius"/>
    </source>
</evidence>
<evidence type="ECO:0000313" key="4">
    <source>
        <dbReference type="Proteomes" id="UP000000542"/>
    </source>
</evidence>
<keyword evidence="4" id="KW-1185">Reference proteome</keyword>
<protein>
    <submittedName>
        <fullName evidence="3">Uncharacterized protein</fullName>
    </submittedName>
</protein>
<keyword evidence="2" id="KW-0472">Membrane</keyword>
<organism evidence="3 4">
    <name type="scientific">Leishmania major</name>
    <dbReference type="NCBI Taxonomy" id="5664"/>
    <lineage>
        <taxon>Eukaryota</taxon>
        <taxon>Discoba</taxon>
        <taxon>Euglenozoa</taxon>
        <taxon>Kinetoplastea</taxon>
        <taxon>Metakinetoplastina</taxon>
        <taxon>Trypanosomatida</taxon>
        <taxon>Trypanosomatidae</taxon>
        <taxon>Leishmaniinae</taxon>
        <taxon>Leishmania</taxon>
    </lineage>
</organism>
<dbReference type="VEuPathDB" id="TriTrypDB:LMJSD75_030010000"/>
<dbReference type="GeneID" id="12981491"/>
<name>E9ACJ2_LEIMA</name>
<dbReference type="RefSeq" id="XP_003721723.1">
    <property type="nucleotide sequence ID" value="XM_003721675.1"/>
</dbReference>
<dbReference type="OMA" id="WHIGPRT"/>
<dbReference type="EMBL" id="FR796399">
    <property type="protein sequence ID" value="CBZ12009.1"/>
    <property type="molecule type" value="Genomic_DNA"/>
</dbReference>
<dbReference type="VEuPathDB" id="TriTrypDB:LMJLV39_030010000"/>
<dbReference type="AlphaFoldDB" id="E9ACJ2"/>
<keyword evidence="2" id="KW-0812">Transmembrane</keyword>
<dbReference type="VEuPathDB" id="TriTrypDB:LMJFC_030009700"/>
<feature type="region of interest" description="Disordered" evidence="1">
    <location>
        <begin position="779"/>
        <end position="798"/>
    </location>
</feature>
<dbReference type="eggNOG" id="ENOG502SAY6">
    <property type="taxonomic scope" value="Eukaryota"/>
</dbReference>
<sequence>MFLRFDCRFRGCGGCACRSTGACRTAQSITAAFSLFRTSMHRCSSMAPLTQRCCGVSASSAIRSSSWEARTRSFVLFCIVLLLLACHAACAASSTGDEGIEHGHASGKSGAAAHSIGGIAAQSTSKQTGGAASAPMRHTAGTTRAAGLLTCQELYAKRASSSSLPLSGDCVLPRISKELSGDRRDDLLQRASSAEAAARILTWHIGPRTPAHQAPLQSTFPSYFMNVSTAAAATADESRLSSGTVGGVQGELLPDAATAWRVRSYNALCSDEGRATAGSLSSGRHRGTAGVRSGAHGSNVQAGKRGGDASSLPFMKCMRAVVQPIASVVAAVVDVSGFGHYVRCSATEVIANVRVFAWRSGTAWAQVFMRRRVALRIPIGSWSGGAAVAAAAAADEGDTKSGAGGGDGKAKSGMPAHVMLSRMAMSTHGSVSLLRVISFPPVVQLVPSTQSKPAAASFVCSLPAVHEASLLLEEDAMARRREARQAAVAAGVVVFPRGRRQRARTGPPSSPPIPPLWIVSIMKDVVCLAARLLSGVSREDDAAAAAAAAWSRAASISADDGVSRSAAVAAARGFRARVREELGPHQNFGESVLPIALQQMLGSRTMHTHAQLVENEVVVAGEEHETFYMQWEASLPAGKPMCLALVALPPSSPAVEAAAADILLQSSAAADHLPVSLEETCSFDILWLQMLFMAWVVWQLERRVAQSTLVKHLVTGLSGVLLLLLLLLWYVIRRLQGTSFQLAMLAMALLLGGSTAMTDGLLNVVKSIHYIIMSLSEPASGGGRGWAGAEGGGDADDDSSTSAPSVFVVLGSGLLVLVCVGSGILLNWLVPPAVLRATTFWCVRALLWTLWGLCVLRNTEATVVAALLWTLWQARSLARATPRFSSPARRGTSVEFSVNDPLEEVPHDARQARGYVTPLAVSSWAATSGGSNTGYASLRTSGARLKRYEEEGAEYTRCALEKLAAHLRANPGRYATRLLDPNGVQHWAGAASTETDEEAEEVAAA</sequence>
<evidence type="ECO:0000313" key="3">
    <source>
        <dbReference type="EMBL" id="CBZ12009.1"/>
    </source>
</evidence>
<evidence type="ECO:0000256" key="1">
    <source>
        <dbReference type="SAM" id="MobiDB-lite"/>
    </source>
</evidence>
<keyword evidence="2" id="KW-1133">Transmembrane helix</keyword>
<dbReference type="KEGG" id="lma:LMJF_03_0470"/>
<reference evidence="4" key="1">
    <citation type="journal article" date="2003" name="Nucleic Acids Res.">
        <title>Leishmania major chromosome 3 contains two long convergent polycistronic gene clusters separated by a tRNA gene.</title>
        <authorList>
            <person name="Worthey E.A."/>
            <person name="Martinez-Calvillo S."/>
            <person name="Schnaufer A."/>
            <person name="Aggarwal G."/>
            <person name="Cawthra J."/>
            <person name="Fazelinia G."/>
            <person name="Fong C."/>
            <person name="Fu G."/>
            <person name="Hassebrock M."/>
            <person name="Hixson G."/>
            <person name="Ivens A.C."/>
            <person name="Kiser P."/>
            <person name="Marsolini F."/>
            <person name="Rickel E."/>
            <person name="Salavati R."/>
            <person name="Sisk E."/>
            <person name="Sunkin S.M."/>
            <person name="Stuart K.D."/>
            <person name="Myler P.J."/>
        </authorList>
    </citation>
    <scope>NUCLEOTIDE SEQUENCE [LARGE SCALE GENOMIC DNA]</scope>
    <source>
        <strain evidence="4">MHOM/IL/81/Friedlin</strain>
    </source>
</reference>
<feature type="transmembrane region" description="Helical" evidence="2">
    <location>
        <begin position="744"/>
        <end position="765"/>
    </location>
</feature>
<feature type="region of interest" description="Disordered" evidence="1">
    <location>
        <begin position="275"/>
        <end position="304"/>
    </location>
</feature>
<accession>E9ACJ2</accession>
<feature type="transmembrane region" description="Helical" evidence="2">
    <location>
        <begin position="685"/>
        <end position="701"/>
    </location>
</feature>
<dbReference type="VEuPathDB" id="TriTrypDB:LmjF.03.0470"/>
<feature type="compositionally biased region" description="Gly residues" evidence="1">
    <location>
        <begin position="780"/>
        <end position="792"/>
    </location>
</feature>
<dbReference type="InParanoid" id="E9ACJ2"/>
<reference evidence="3 4" key="2">
    <citation type="journal article" date="2005" name="Science">
        <title>The genome of the kinetoplastid parasite, Leishmania major.</title>
        <authorList>
            <person name="Ivens A.C."/>
            <person name="Peacock C.S."/>
            <person name="Worthey E.A."/>
            <person name="Murphy L."/>
            <person name="Aggarwal G."/>
            <person name="Berriman M."/>
            <person name="Sisk E."/>
            <person name="Rajandream M.A."/>
            <person name="Adlem E."/>
            <person name="Aert R."/>
            <person name="Anupama A."/>
            <person name="Apostolou Z."/>
            <person name="Attipoe P."/>
            <person name="Bason N."/>
            <person name="Bauser C."/>
            <person name="Beck A."/>
            <person name="Beverley S.M."/>
            <person name="Bianchettin G."/>
            <person name="Borzym K."/>
            <person name="Bothe G."/>
            <person name="Bruschi C.V."/>
            <person name="Collins M."/>
            <person name="Cadag E."/>
            <person name="Ciarloni L."/>
            <person name="Clayton C."/>
            <person name="Coulson R.M."/>
            <person name="Cronin A."/>
            <person name="Cruz A.K."/>
            <person name="Davies R.M."/>
            <person name="De Gaudenzi J."/>
            <person name="Dobson D.E."/>
            <person name="Duesterhoeft A."/>
            <person name="Fazelina G."/>
            <person name="Fosker N."/>
            <person name="Frasch A.C."/>
            <person name="Fraser A."/>
            <person name="Fuchs M."/>
            <person name="Gabel C."/>
            <person name="Goble A."/>
            <person name="Goffeau A."/>
            <person name="Harris D."/>
            <person name="Hertz-Fowler C."/>
            <person name="Hilbert H."/>
            <person name="Horn D."/>
            <person name="Huang Y."/>
            <person name="Klages S."/>
            <person name="Knights A."/>
            <person name="Kube M."/>
            <person name="Larke N."/>
            <person name="Litvin L."/>
            <person name="Lord A."/>
            <person name="Louie T."/>
            <person name="Marra M."/>
            <person name="Masuy D."/>
            <person name="Matthews K."/>
            <person name="Michaeli S."/>
            <person name="Mottram J.C."/>
            <person name="Muller-Auer S."/>
            <person name="Munden H."/>
            <person name="Nelson S."/>
            <person name="Norbertczak H."/>
            <person name="Oliver K."/>
            <person name="O'neil S."/>
            <person name="Pentony M."/>
            <person name="Pohl T.M."/>
            <person name="Price C."/>
            <person name="Purnelle B."/>
            <person name="Quail M.A."/>
            <person name="Rabbinowitsch E."/>
            <person name="Reinhardt R."/>
            <person name="Rieger M."/>
            <person name="Rinta J."/>
            <person name="Robben J."/>
            <person name="Robertson L."/>
            <person name="Ruiz J.C."/>
            <person name="Rutter S."/>
            <person name="Saunders D."/>
            <person name="Schafer M."/>
            <person name="Schein J."/>
            <person name="Schwartz D.C."/>
            <person name="Seeger K."/>
            <person name="Seyler A."/>
            <person name="Sharp S."/>
            <person name="Shin H."/>
            <person name="Sivam D."/>
            <person name="Squares R."/>
            <person name="Squares S."/>
            <person name="Tosato V."/>
            <person name="Vogt C."/>
            <person name="Volckaert G."/>
            <person name="Wambutt R."/>
            <person name="Warren T."/>
            <person name="Wedler H."/>
            <person name="Woodward J."/>
            <person name="Zhou S."/>
            <person name="Zimmermann W."/>
            <person name="Smith D.F."/>
            <person name="Blackwell J.M."/>
            <person name="Stuart K.D."/>
            <person name="Barrell B."/>
            <person name="Myler P.J."/>
        </authorList>
    </citation>
    <scope>NUCLEOTIDE SEQUENCE [LARGE SCALE GENOMIC DNA]</scope>
    <source>
        <strain evidence="4">MHOM/IL/81/Friedlin</strain>
    </source>
</reference>
<feature type="transmembrane region" description="Helical" evidence="2">
    <location>
        <begin position="713"/>
        <end position="732"/>
    </location>
</feature>
<reference evidence="3 4" key="3">
    <citation type="journal article" date="2011" name="Genome Res.">
        <title>Chromosome and gene copy number variation allow major structural change between species and strains of Leishmania.</title>
        <authorList>
            <person name="Rogers M.B."/>
            <person name="Hilley J.D."/>
            <person name="Dickens N.J."/>
            <person name="Wilkes J."/>
            <person name="Bates P.A."/>
            <person name="Depledge D.P."/>
            <person name="Harris D."/>
            <person name="Her Y."/>
            <person name="Herzyk P."/>
            <person name="Imamura H."/>
            <person name="Otto T.D."/>
            <person name="Sanders M."/>
            <person name="Seeger K."/>
            <person name="Dujardin J.C."/>
            <person name="Berriman M."/>
            <person name="Smith D.F."/>
            <person name="Hertz-Fowler C."/>
            <person name="Mottram J.C."/>
        </authorList>
    </citation>
    <scope>NUCLEOTIDE SEQUENCE [LARGE SCALE GENOMIC DNA]</scope>
    <source>
        <strain evidence="4">MHOM/IL/81/Friedlin</strain>
    </source>
</reference>
<gene>
    <name evidence="3" type="ORF">LMJF_03_0470</name>
</gene>